<dbReference type="InterPro" id="IPR032675">
    <property type="entry name" value="LRR_dom_sf"/>
</dbReference>
<reference evidence="2" key="1">
    <citation type="journal article" date="2020" name="Fungal Divers.">
        <title>Resolving the Mortierellaceae phylogeny through synthesis of multi-gene phylogenetics and phylogenomics.</title>
        <authorList>
            <person name="Vandepol N."/>
            <person name="Liber J."/>
            <person name="Desiro A."/>
            <person name="Na H."/>
            <person name="Kennedy M."/>
            <person name="Barry K."/>
            <person name="Grigoriev I.V."/>
            <person name="Miller A.N."/>
            <person name="O'Donnell K."/>
            <person name="Stajich J.E."/>
            <person name="Bonito G."/>
        </authorList>
    </citation>
    <scope>NUCLEOTIDE SEQUENCE</scope>
    <source>
        <strain evidence="2">NVP60</strain>
    </source>
</reference>
<comment type="caution">
    <text evidence="2">The sequence shown here is derived from an EMBL/GenBank/DDBJ whole genome shotgun (WGS) entry which is preliminary data.</text>
</comment>
<protein>
    <submittedName>
        <fullName evidence="2">Uncharacterized protein</fullName>
    </submittedName>
</protein>
<evidence type="ECO:0000313" key="3">
    <source>
        <dbReference type="Proteomes" id="UP000823405"/>
    </source>
</evidence>
<dbReference type="AlphaFoldDB" id="A0A9P6RDS8"/>
<dbReference type="OrthoDB" id="2334741at2759"/>
<evidence type="ECO:0000313" key="2">
    <source>
        <dbReference type="EMBL" id="KAG0316512.1"/>
    </source>
</evidence>
<dbReference type="Proteomes" id="UP000823405">
    <property type="component" value="Unassembled WGS sequence"/>
</dbReference>
<evidence type="ECO:0000256" key="1">
    <source>
        <dbReference type="SAM" id="MobiDB-lite"/>
    </source>
</evidence>
<feature type="region of interest" description="Disordered" evidence="1">
    <location>
        <begin position="88"/>
        <end position="108"/>
    </location>
</feature>
<accession>A0A9P6RDS8</accession>
<proteinExistence type="predicted"/>
<dbReference type="EMBL" id="JAAAIN010000299">
    <property type="protein sequence ID" value="KAG0316512.1"/>
    <property type="molecule type" value="Genomic_DNA"/>
</dbReference>
<dbReference type="Gene3D" id="3.80.10.10">
    <property type="entry name" value="Ribonuclease Inhibitor"/>
    <property type="match status" value="1"/>
</dbReference>
<organism evidence="2 3">
    <name type="scientific">Linnemannia gamsii</name>
    <dbReference type="NCBI Taxonomy" id="64522"/>
    <lineage>
        <taxon>Eukaryota</taxon>
        <taxon>Fungi</taxon>
        <taxon>Fungi incertae sedis</taxon>
        <taxon>Mucoromycota</taxon>
        <taxon>Mortierellomycotina</taxon>
        <taxon>Mortierellomycetes</taxon>
        <taxon>Mortierellales</taxon>
        <taxon>Mortierellaceae</taxon>
        <taxon>Linnemannia</taxon>
    </lineage>
</organism>
<name>A0A9P6RDS8_9FUNG</name>
<keyword evidence="3" id="KW-1185">Reference proteome</keyword>
<sequence>MAVASGNDWQTFSSGLTTLDIRVIQGNSQTQGRPFILMDDIADVFPTILRLQNGSRVVGLMIDSQGHRLEPLRIEHQPGCVIQVIIQEDSTPSPPPPPIPPRPVSQKGAPKFDSLKILDIQPKESIEHPTALQSPRLSSDVTNKYRKSILLYENFLQAVRSGQTEHSNIIRNDFRNHFAALEGEMVKNAELQRRMLEMQESMVQMQQQALDRLALIHNRVQAILVQNYELHEYSVPRLFIVLPKDPAKWDPSRLIQNTFRLYFLCECGEHTRSHRYTSTNNINNISGNSAAHHIHLAKHEGYDLESPTEFFLRYGPYVLDMLNLLKYGTMVAGLAVPALASLKMAATVDQLKGSLSHSAYNIEPSVNQAIDYLQALSTSSETPKNVQDSARGHTYAGGLEALEGADLRRLKLFLKDKDKDQVLGNLYRMVTSEGHVKWVCLDHYRSTYNTVAVDELKEVLQVNGGSFEEHTGRVEISLSSSIIAGQFYRAMERGRFIQELKVALTWTTNITDSKALRDAILRSNIVHLDLTCATTLSTGGLLSRTKTSNPLWEMILDAKLQTLILSGYQGFFADVPRLIRTTDLRVLKLSERFRWKKDGAKLIEMIKKSPKLSELSFKCPAYDIREAFVAIADAIAEGILLQRLEINGGFSDLLVVRFEQGCPVSAAAITSDPALIPAVNCLRSLHVRPLGMIQPEMEKTVLSSVIPLNPSLINLMIRCHPSRFLHLFESITAPQDSNLKSLCLYGQNSHLTTSDIRNTEATVLELSSEITGFAAEPLLRAYGCRLTKLRIASTRWNQQTFWDEPMLASILWQSNVSKLAHFELACSSITLPMVNALGLILKHQSLPDTLSEFVIEIDIPWREKSEVCTVWVKFIVEHGRQLKMVKIDGDVDFTSWTRAIQSLWKGAVPFTMVLSKGWRPEGLQKPIEFSSIFYGMGVPR</sequence>
<dbReference type="SUPFAM" id="SSF52047">
    <property type="entry name" value="RNI-like"/>
    <property type="match status" value="1"/>
</dbReference>
<gene>
    <name evidence="2" type="ORF">BGZ97_006724</name>
</gene>
<feature type="compositionally biased region" description="Pro residues" evidence="1">
    <location>
        <begin position="92"/>
        <end position="103"/>
    </location>
</feature>